<accession>A0A6G1F4T3</accession>
<evidence type="ECO:0000313" key="3">
    <source>
        <dbReference type="Proteomes" id="UP000479710"/>
    </source>
</evidence>
<organism evidence="2 3">
    <name type="scientific">Oryza meyeriana var. granulata</name>
    <dbReference type="NCBI Taxonomy" id="110450"/>
    <lineage>
        <taxon>Eukaryota</taxon>
        <taxon>Viridiplantae</taxon>
        <taxon>Streptophyta</taxon>
        <taxon>Embryophyta</taxon>
        <taxon>Tracheophyta</taxon>
        <taxon>Spermatophyta</taxon>
        <taxon>Magnoliopsida</taxon>
        <taxon>Liliopsida</taxon>
        <taxon>Poales</taxon>
        <taxon>Poaceae</taxon>
        <taxon>BOP clade</taxon>
        <taxon>Oryzoideae</taxon>
        <taxon>Oryzeae</taxon>
        <taxon>Oryzinae</taxon>
        <taxon>Oryza</taxon>
        <taxon>Oryza meyeriana</taxon>
    </lineage>
</organism>
<proteinExistence type="predicted"/>
<name>A0A6G1F4T3_9ORYZ</name>
<evidence type="ECO:0000313" key="2">
    <source>
        <dbReference type="EMBL" id="KAF0931881.1"/>
    </source>
</evidence>
<dbReference type="OrthoDB" id="45365at2759"/>
<evidence type="ECO:0008006" key="4">
    <source>
        <dbReference type="Google" id="ProtNLM"/>
    </source>
</evidence>
<evidence type="ECO:0000256" key="1">
    <source>
        <dbReference type="SAM" id="MobiDB-lite"/>
    </source>
</evidence>
<dbReference type="EMBL" id="SPHZ02000001">
    <property type="protein sequence ID" value="KAF0931881.1"/>
    <property type="molecule type" value="Genomic_DNA"/>
</dbReference>
<protein>
    <recommendedName>
        <fullName evidence="4">DUF834 domain-containing protein</fullName>
    </recommendedName>
</protein>
<dbReference type="AlphaFoldDB" id="A0A6G1F4T3"/>
<keyword evidence="3" id="KW-1185">Reference proteome</keyword>
<feature type="compositionally biased region" description="Basic and acidic residues" evidence="1">
    <location>
        <begin position="40"/>
        <end position="49"/>
    </location>
</feature>
<feature type="region of interest" description="Disordered" evidence="1">
    <location>
        <begin position="1"/>
        <end position="95"/>
    </location>
</feature>
<gene>
    <name evidence="2" type="ORF">E2562_007073</name>
</gene>
<dbReference type="Proteomes" id="UP000479710">
    <property type="component" value="Unassembled WGS sequence"/>
</dbReference>
<comment type="caution">
    <text evidence="2">The sequence shown here is derived from an EMBL/GenBank/DDBJ whole genome shotgun (WGS) entry which is preliminary data.</text>
</comment>
<sequence>MGVHSRGRTACGVNMRRGGGAAGGRAESGVGCGCGGRAQATRERQHWEEGATGDQGGPMHEADAGGGRGVVDGMATGRGGGKRAAAISRGDGRGGVREKSGLRIWAVAGRKKHGPGYWAVIFIGPRIIIW</sequence>
<reference evidence="2 3" key="1">
    <citation type="submission" date="2019-11" db="EMBL/GenBank/DDBJ databases">
        <title>Whole genome sequence of Oryza granulata.</title>
        <authorList>
            <person name="Li W."/>
        </authorList>
    </citation>
    <scope>NUCLEOTIDE SEQUENCE [LARGE SCALE GENOMIC DNA]</scope>
    <source>
        <strain evidence="3">cv. Menghai</strain>
        <tissue evidence="2">Leaf</tissue>
    </source>
</reference>